<dbReference type="EMBL" id="BKCJ010006891">
    <property type="protein sequence ID" value="GEU74474.1"/>
    <property type="molecule type" value="Genomic_DNA"/>
</dbReference>
<name>A0A6L2MQ32_TANCI</name>
<dbReference type="PANTHER" id="PTHR11439:SF495">
    <property type="entry name" value="REVERSE TRANSCRIPTASE, RNA-DEPENDENT DNA POLYMERASE-RELATED"/>
    <property type="match status" value="1"/>
</dbReference>
<dbReference type="GO" id="GO:0003964">
    <property type="term" value="F:RNA-directed DNA polymerase activity"/>
    <property type="evidence" value="ECO:0007669"/>
    <property type="project" value="UniProtKB-KW"/>
</dbReference>
<reference evidence="2" key="1">
    <citation type="journal article" date="2019" name="Sci. Rep.">
        <title>Draft genome of Tanacetum cinerariifolium, the natural source of mosquito coil.</title>
        <authorList>
            <person name="Yamashiro T."/>
            <person name="Shiraishi A."/>
            <person name="Satake H."/>
            <person name="Nakayama K."/>
        </authorList>
    </citation>
    <scope>NUCLEOTIDE SEQUENCE</scope>
</reference>
<evidence type="ECO:0000313" key="2">
    <source>
        <dbReference type="EMBL" id="GEU74474.1"/>
    </source>
</evidence>
<gene>
    <name evidence="2" type="ORF">Tci_046452</name>
</gene>
<accession>A0A6L2MQ32</accession>
<proteinExistence type="predicted"/>
<keyword evidence="2" id="KW-0808">Transferase</keyword>
<dbReference type="PANTHER" id="PTHR11439">
    <property type="entry name" value="GAG-POL-RELATED RETROTRANSPOSON"/>
    <property type="match status" value="1"/>
</dbReference>
<dbReference type="Pfam" id="PF07727">
    <property type="entry name" value="RVT_2"/>
    <property type="match status" value="1"/>
</dbReference>
<comment type="caution">
    <text evidence="2">The sequence shown here is derived from an EMBL/GenBank/DDBJ whole genome shotgun (WGS) entry which is preliminary data.</text>
</comment>
<protein>
    <submittedName>
        <fullName evidence="2">Ribonuclease H-like domain, reverse transcriptase, RNA-dependent DNA polymerase</fullName>
    </submittedName>
</protein>
<dbReference type="CDD" id="cd09272">
    <property type="entry name" value="RNase_HI_RT_Ty1"/>
    <property type="match status" value="1"/>
</dbReference>
<feature type="domain" description="Reverse transcriptase Ty1/copia-type" evidence="1">
    <location>
        <begin position="48"/>
        <end position="132"/>
    </location>
</feature>
<dbReference type="AlphaFoldDB" id="A0A6L2MQ32"/>
<dbReference type="InterPro" id="IPR013103">
    <property type="entry name" value="RVT_2"/>
</dbReference>
<evidence type="ECO:0000259" key="1">
    <source>
        <dbReference type="Pfam" id="PF07727"/>
    </source>
</evidence>
<keyword evidence="2" id="KW-0695">RNA-directed DNA polymerase</keyword>
<sequence length="224" mass="25821">MGGRVSEPAHCISSKRLAMKGLCYMIMILVDLPFRKKAIGTKWVYRRIDYDEVFAPMAKIEAIRIFLAFASYMGFIVYQIDVKSVFLYGTIDEEIYLSQPPSFVDPKLPNKVYKVVKALYGLHQTPRAWFRFNLKTSHLQDMKRIFRYLKGQPKLGLWYPKVSSFDLEVYLDSNYAGVNLDRKSTTVGCQFLGRRLILWQCKKHTIVATSTTEAEYVATAHCCG</sequence>
<keyword evidence="2" id="KW-0548">Nucleotidyltransferase</keyword>
<organism evidence="2">
    <name type="scientific">Tanacetum cinerariifolium</name>
    <name type="common">Dalmatian daisy</name>
    <name type="synonym">Chrysanthemum cinerariifolium</name>
    <dbReference type="NCBI Taxonomy" id="118510"/>
    <lineage>
        <taxon>Eukaryota</taxon>
        <taxon>Viridiplantae</taxon>
        <taxon>Streptophyta</taxon>
        <taxon>Embryophyta</taxon>
        <taxon>Tracheophyta</taxon>
        <taxon>Spermatophyta</taxon>
        <taxon>Magnoliopsida</taxon>
        <taxon>eudicotyledons</taxon>
        <taxon>Gunneridae</taxon>
        <taxon>Pentapetalae</taxon>
        <taxon>asterids</taxon>
        <taxon>campanulids</taxon>
        <taxon>Asterales</taxon>
        <taxon>Asteraceae</taxon>
        <taxon>Asteroideae</taxon>
        <taxon>Anthemideae</taxon>
        <taxon>Anthemidinae</taxon>
        <taxon>Tanacetum</taxon>
    </lineage>
</organism>